<dbReference type="Proteomes" id="UP000485058">
    <property type="component" value="Unassembled WGS sequence"/>
</dbReference>
<feature type="transmembrane region" description="Helical" evidence="1">
    <location>
        <begin position="12"/>
        <end position="37"/>
    </location>
</feature>
<dbReference type="EMBL" id="BLLF01002364">
    <property type="protein sequence ID" value="GFH23793.1"/>
    <property type="molecule type" value="Genomic_DNA"/>
</dbReference>
<evidence type="ECO:0000313" key="2">
    <source>
        <dbReference type="EMBL" id="GFH23793.1"/>
    </source>
</evidence>
<comment type="caution">
    <text evidence="2">The sequence shown here is derived from an EMBL/GenBank/DDBJ whole genome shotgun (WGS) entry which is preliminary data.</text>
</comment>
<sequence>MSSMPTPYQQVWAVVILAAITGYLGCLYTSFNTWVCLVRKKWAKFMWAKILES</sequence>
<protein>
    <submittedName>
        <fullName evidence="2">Uncharacterized protein</fullName>
    </submittedName>
</protein>
<keyword evidence="3" id="KW-1185">Reference proteome</keyword>
<keyword evidence="1" id="KW-0812">Transmembrane</keyword>
<dbReference type="InterPro" id="IPR014743">
    <property type="entry name" value="Cl-channel_core"/>
</dbReference>
<dbReference type="AlphaFoldDB" id="A0A699ZMA4"/>
<reference evidence="2 3" key="1">
    <citation type="submission" date="2020-02" db="EMBL/GenBank/DDBJ databases">
        <title>Draft genome sequence of Haematococcus lacustris strain NIES-144.</title>
        <authorList>
            <person name="Morimoto D."/>
            <person name="Nakagawa S."/>
            <person name="Yoshida T."/>
            <person name="Sawayama S."/>
        </authorList>
    </citation>
    <scope>NUCLEOTIDE SEQUENCE [LARGE SCALE GENOMIC DNA]</scope>
    <source>
        <strain evidence="2 3">NIES-144</strain>
    </source>
</reference>
<dbReference type="SUPFAM" id="SSF81340">
    <property type="entry name" value="Clc chloride channel"/>
    <property type="match status" value="1"/>
</dbReference>
<accession>A0A699ZMA4</accession>
<evidence type="ECO:0000313" key="3">
    <source>
        <dbReference type="Proteomes" id="UP000485058"/>
    </source>
</evidence>
<keyword evidence="1" id="KW-1133">Transmembrane helix</keyword>
<name>A0A699ZMA4_HAELA</name>
<gene>
    <name evidence="2" type="ORF">HaLaN_21471</name>
</gene>
<proteinExistence type="predicted"/>
<keyword evidence="1" id="KW-0472">Membrane</keyword>
<evidence type="ECO:0000256" key="1">
    <source>
        <dbReference type="SAM" id="Phobius"/>
    </source>
</evidence>
<organism evidence="2 3">
    <name type="scientific">Haematococcus lacustris</name>
    <name type="common">Green alga</name>
    <name type="synonym">Haematococcus pluvialis</name>
    <dbReference type="NCBI Taxonomy" id="44745"/>
    <lineage>
        <taxon>Eukaryota</taxon>
        <taxon>Viridiplantae</taxon>
        <taxon>Chlorophyta</taxon>
        <taxon>core chlorophytes</taxon>
        <taxon>Chlorophyceae</taxon>
        <taxon>CS clade</taxon>
        <taxon>Chlamydomonadales</taxon>
        <taxon>Haematococcaceae</taxon>
        <taxon>Haematococcus</taxon>
    </lineage>
</organism>